<proteinExistence type="predicted"/>
<sequence length="69" mass="7490">MLPVEFVGTVNKNREVVAMAALLGGADLWCPVVDQSCNASRRRSRRTSHACGGSILRRIPVETPVCHPC</sequence>
<evidence type="ECO:0000313" key="1">
    <source>
        <dbReference type="EMBL" id="JAD55448.1"/>
    </source>
</evidence>
<accession>A0A0A9AZW8</accession>
<protein>
    <submittedName>
        <fullName evidence="1">Uncharacterized protein</fullName>
    </submittedName>
</protein>
<organism evidence="1">
    <name type="scientific">Arundo donax</name>
    <name type="common">Giant reed</name>
    <name type="synonym">Donax arundinaceus</name>
    <dbReference type="NCBI Taxonomy" id="35708"/>
    <lineage>
        <taxon>Eukaryota</taxon>
        <taxon>Viridiplantae</taxon>
        <taxon>Streptophyta</taxon>
        <taxon>Embryophyta</taxon>
        <taxon>Tracheophyta</taxon>
        <taxon>Spermatophyta</taxon>
        <taxon>Magnoliopsida</taxon>
        <taxon>Liliopsida</taxon>
        <taxon>Poales</taxon>
        <taxon>Poaceae</taxon>
        <taxon>PACMAD clade</taxon>
        <taxon>Arundinoideae</taxon>
        <taxon>Arundineae</taxon>
        <taxon>Arundo</taxon>
    </lineage>
</organism>
<reference evidence="1" key="1">
    <citation type="submission" date="2014-09" db="EMBL/GenBank/DDBJ databases">
        <authorList>
            <person name="Magalhaes I.L.F."/>
            <person name="Oliveira U."/>
            <person name="Santos F.R."/>
            <person name="Vidigal T.H.D.A."/>
            <person name="Brescovit A.D."/>
            <person name="Santos A.J."/>
        </authorList>
    </citation>
    <scope>NUCLEOTIDE SEQUENCE</scope>
    <source>
        <tissue evidence="1">Shoot tissue taken approximately 20 cm above the soil surface</tissue>
    </source>
</reference>
<dbReference type="AlphaFoldDB" id="A0A0A9AZW8"/>
<reference evidence="1" key="2">
    <citation type="journal article" date="2015" name="Data Brief">
        <title>Shoot transcriptome of the giant reed, Arundo donax.</title>
        <authorList>
            <person name="Barrero R.A."/>
            <person name="Guerrero F.D."/>
            <person name="Moolhuijzen P."/>
            <person name="Goolsby J.A."/>
            <person name="Tidwell J."/>
            <person name="Bellgard S.E."/>
            <person name="Bellgard M.I."/>
        </authorList>
    </citation>
    <scope>NUCLEOTIDE SEQUENCE</scope>
    <source>
        <tissue evidence="1">Shoot tissue taken approximately 20 cm above the soil surface</tissue>
    </source>
</reference>
<name>A0A0A9AZW8_ARUDO</name>
<dbReference type="EMBL" id="GBRH01242447">
    <property type="protein sequence ID" value="JAD55448.1"/>
    <property type="molecule type" value="Transcribed_RNA"/>
</dbReference>